<evidence type="ECO:0000256" key="6">
    <source>
        <dbReference type="ARBA" id="ARBA00022840"/>
    </source>
</evidence>
<feature type="compositionally biased region" description="Polar residues" evidence="9">
    <location>
        <begin position="1"/>
        <end position="19"/>
    </location>
</feature>
<dbReference type="SUPFAM" id="SSF56112">
    <property type="entry name" value="Protein kinase-like (PK-like)"/>
    <property type="match status" value="1"/>
</dbReference>
<feature type="compositionally biased region" description="Polar residues" evidence="9">
    <location>
        <begin position="464"/>
        <end position="474"/>
    </location>
</feature>
<dbReference type="InterPro" id="IPR000961">
    <property type="entry name" value="AGC-kinase_C"/>
</dbReference>
<evidence type="ECO:0000259" key="10">
    <source>
        <dbReference type="PROSITE" id="PS50011"/>
    </source>
</evidence>
<feature type="binding site" evidence="7">
    <location>
        <position position="122"/>
    </location>
    <ligand>
        <name>ATP</name>
        <dbReference type="ChEBI" id="CHEBI:30616"/>
    </ligand>
</feature>
<dbReference type="GO" id="GO:0004674">
    <property type="term" value="F:protein serine/threonine kinase activity"/>
    <property type="evidence" value="ECO:0007669"/>
    <property type="project" value="UniProtKB-KW"/>
</dbReference>
<feature type="domain" description="AGC-kinase C-terminal" evidence="11">
    <location>
        <begin position="354"/>
        <end position="430"/>
    </location>
</feature>
<keyword evidence="2" id="KW-0597">Phosphoprotein</keyword>
<evidence type="ECO:0000256" key="7">
    <source>
        <dbReference type="PROSITE-ProRule" id="PRU10141"/>
    </source>
</evidence>
<evidence type="ECO:0000256" key="4">
    <source>
        <dbReference type="ARBA" id="ARBA00022741"/>
    </source>
</evidence>
<dbReference type="SMART" id="SM00220">
    <property type="entry name" value="S_TKc"/>
    <property type="match status" value="1"/>
</dbReference>
<dbReference type="FunFam" id="1.10.510.10:FF:000008">
    <property type="entry name" value="Non-specific serine/threonine protein kinase"/>
    <property type="match status" value="1"/>
</dbReference>
<dbReference type="InParanoid" id="A0A078AIN0"/>
<dbReference type="Gene3D" id="1.10.510.10">
    <property type="entry name" value="Transferase(Phosphotransferase) domain 1"/>
    <property type="match status" value="1"/>
</dbReference>
<dbReference type="PROSITE" id="PS00107">
    <property type="entry name" value="PROTEIN_KINASE_ATP"/>
    <property type="match status" value="1"/>
</dbReference>
<dbReference type="InterPro" id="IPR011009">
    <property type="entry name" value="Kinase-like_dom_sf"/>
</dbReference>
<name>A0A078AIN0_STYLE</name>
<gene>
    <name evidence="12" type="primary">Contig9121.g9760</name>
    <name evidence="12" type="ORF">STYLEM_11147</name>
</gene>
<dbReference type="AlphaFoldDB" id="A0A078AIN0"/>
<protein>
    <submittedName>
        <fullName evidence="12">Protein kinase 2</fullName>
    </submittedName>
</protein>
<dbReference type="GO" id="GO:0005524">
    <property type="term" value="F:ATP binding"/>
    <property type="evidence" value="ECO:0007669"/>
    <property type="project" value="UniProtKB-UniRule"/>
</dbReference>
<organism evidence="12 13">
    <name type="scientific">Stylonychia lemnae</name>
    <name type="common">Ciliate</name>
    <dbReference type="NCBI Taxonomy" id="5949"/>
    <lineage>
        <taxon>Eukaryota</taxon>
        <taxon>Sar</taxon>
        <taxon>Alveolata</taxon>
        <taxon>Ciliophora</taxon>
        <taxon>Intramacronucleata</taxon>
        <taxon>Spirotrichea</taxon>
        <taxon>Stichotrichia</taxon>
        <taxon>Sporadotrichida</taxon>
        <taxon>Oxytrichidae</taxon>
        <taxon>Stylonychinae</taxon>
        <taxon>Stylonychia</taxon>
    </lineage>
</organism>
<dbReference type="PANTHER" id="PTHR24351">
    <property type="entry name" value="RIBOSOMAL PROTEIN S6 KINASE"/>
    <property type="match status" value="1"/>
</dbReference>
<dbReference type="PROSITE" id="PS00108">
    <property type="entry name" value="PROTEIN_KINASE_ST"/>
    <property type="match status" value="1"/>
</dbReference>
<dbReference type="Pfam" id="PF00069">
    <property type="entry name" value="Pkinase"/>
    <property type="match status" value="1"/>
</dbReference>
<dbReference type="InterPro" id="IPR017441">
    <property type="entry name" value="Protein_kinase_ATP_BS"/>
</dbReference>
<comment type="similarity">
    <text evidence="8">Belongs to the protein kinase superfamily.</text>
</comment>
<evidence type="ECO:0000313" key="12">
    <source>
        <dbReference type="EMBL" id="CDW82120.1"/>
    </source>
</evidence>
<dbReference type="FunFam" id="3.30.200.20:FF:000042">
    <property type="entry name" value="Aurora kinase A"/>
    <property type="match status" value="1"/>
</dbReference>
<dbReference type="InterPro" id="IPR045270">
    <property type="entry name" value="STKc_AGC"/>
</dbReference>
<dbReference type="PROSITE" id="PS50011">
    <property type="entry name" value="PROTEIN_KINASE_DOM"/>
    <property type="match status" value="1"/>
</dbReference>
<feature type="region of interest" description="Disordered" evidence="9">
    <location>
        <begin position="1"/>
        <end position="34"/>
    </location>
</feature>
<feature type="domain" description="Protein kinase" evidence="10">
    <location>
        <begin position="88"/>
        <end position="353"/>
    </location>
</feature>
<keyword evidence="3" id="KW-0808">Transferase</keyword>
<dbReference type="InterPro" id="IPR008271">
    <property type="entry name" value="Ser/Thr_kinase_AS"/>
</dbReference>
<reference evidence="12 13" key="1">
    <citation type="submission" date="2014-06" db="EMBL/GenBank/DDBJ databases">
        <authorList>
            <person name="Swart Estienne"/>
        </authorList>
    </citation>
    <scope>NUCLEOTIDE SEQUENCE [LARGE SCALE GENOMIC DNA]</scope>
    <source>
        <strain evidence="12 13">130c</strain>
    </source>
</reference>
<sequence length="474" mass="55573">MGQTQCFNYKNNRQQTTDYGVSRRGNKKGASENGYFSDDASVLSTPRSPYTPNTVRKKRQNLISTMMEENKEDNLQHLFSKRLNFDNFEVIKVIGRGSYAKVYLIKKYHETNHELVCYYALKVLKKKFLHDKNQLHYILQERKILMELKHPFIVEMHYAFQSPDRLYFVLDYVSGGDMFHHIRKKVRFNEKEAKFYAAEIILAIEAMHNMGFIYRDIKPENILIDADGHVRLTDFGLSKHIDDEKNGGKTSTFCGTCQYLAPEIILKKGYNKMVDWWGLGILIHEMIFGQPPFNDSNNSRVMGMIIHNDFIPKDWFSKKLQDLLMRLLDKNPLTRLGSQKIGGVASIKNHSFFEDVNWDAVYKKTWQKPPLKLKVKNSWDTKHIDGAFLNEDIKQTPGQLEMNSFNVELLNKMHFEDFTYNEESHHLKEKNKKQLDEDLLNDIEYEDEPDNNEDQHLQSGGKISDNNSLKQEYI</sequence>
<evidence type="ECO:0000256" key="3">
    <source>
        <dbReference type="ARBA" id="ARBA00022679"/>
    </source>
</evidence>
<dbReference type="OrthoDB" id="319249at2759"/>
<dbReference type="EMBL" id="CCKQ01010599">
    <property type="protein sequence ID" value="CDW82120.1"/>
    <property type="molecule type" value="Genomic_DNA"/>
</dbReference>
<keyword evidence="4 7" id="KW-0547">Nucleotide-binding</keyword>
<proteinExistence type="inferred from homology"/>
<evidence type="ECO:0000313" key="13">
    <source>
        <dbReference type="Proteomes" id="UP000039865"/>
    </source>
</evidence>
<evidence type="ECO:0000256" key="8">
    <source>
        <dbReference type="RuleBase" id="RU000304"/>
    </source>
</evidence>
<dbReference type="Proteomes" id="UP000039865">
    <property type="component" value="Unassembled WGS sequence"/>
</dbReference>
<dbReference type="Gene3D" id="3.30.200.20">
    <property type="entry name" value="Phosphorylase Kinase, domain 1"/>
    <property type="match status" value="1"/>
</dbReference>
<evidence type="ECO:0000259" key="11">
    <source>
        <dbReference type="PROSITE" id="PS51285"/>
    </source>
</evidence>
<keyword evidence="5 12" id="KW-0418">Kinase</keyword>
<keyword evidence="1 8" id="KW-0723">Serine/threonine-protein kinase</keyword>
<accession>A0A078AIN0</accession>
<feature type="region of interest" description="Disordered" evidence="9">
    <location>
        <begin position="446"/>
        <end position="474"/>
    </location>
</feature>
<dbReference type="PROSITE" id="PS51285">
    <property type="entry name" value="AGC_KINASE_CTER"/>
    <property type="match status" value="1"/>
</dbReference>
<keyword evidence="13" id="KW-1185">Reference proteome</keyword>
<dbReference type="CDD" id="cd05123">
    <property type="entry name" value="STKc_AGC"/>
    <property type="match status" value="1"/>
</dbReference>
<evidence type="ECO:0000256" key="9">
    <source>
        <dbReference type="SAM" id="MobiDB-lite"/>
    </source>
</evidence>
<keyword evidence="6 7" id="KW-0067">ATP-binding</keyword>
<dbReference type="InterPro" id="IPR000719">
    <property type="entry name" value="Prot_kinase_dom"/>
</dbReference>
<evidence type="ECO:0000256" key="2">
    <source>
        <dbReference type="ARBA" id="ARBA00022553"/>
    </source>
</evidence>
<evidence type="ECO:0000256" key="5">
    <source>
        <dbReference type="ARBA" id="ARBA00022777"/>
    </source>
</evidence>
<evidence type="ECO:0000256" key="1">
    <source>
        <dbReference type="ARBA" id="ARBA00022527"/>
    </source>
</evidence>